<keyword evidence="2" id="KW-1185">Reference proteome</keyword>
<comment type="caution">
    <text evidence="1">The sequence shown here is derived from an EMBL/GenBank/DDBJ whole genome shotgun (WGS) entry which is preliminary data.</text>
</comment>
<evidence type="ECO:0000313" key="1">
    <source>
        <dbReference type="EMBL" id="NRQ42025.1"/>
    </source>
</evidence>
<protein>
    <recommendedName>
        <fullName evidence="3">Tetratricopeptide repeat protein</fullName>
    </recommendedName>
</protein>
<accession>A0A7Y5APA9</accession>
<gene>
    <name evidence="1" type="ORF">HRH59_05505</name>
</gene>
<evidence type="ECO:0000313" key="2">
    <source>
        <dbReference type="Proteomes" id="UP000523161"/>
    </source>
</evidence>
<dbReference type="Gene3D" id="1.25.40.10">
    <property type="entry name" value="Tetratricopeptide repeat domain"/>
    <property type="match status" value="1"/>
</dbReference>
<dbReference type="EMBL" id="JABSOD010000004">
    <property type="protein sequence ID" value="NRQ42025.1"/>
    <property type="molecule type" value="Genomic_DNA"/>
</dbReference>
<evidence type="ECO:0008006" key="3">
    <source>
        <dbReference type="Google" id="ProtNLM"/>
    </source>
</evidence>
<dbReference type="SUPFAM" id="SSF48452">
    <property type="entry name" value="TPR-like"/>
    <property type="match status" value="1"/>
</dbReference>
<dbReference type="InterPro" id="IPR011990">
    <property type="entry name" value="TPR-like_helical_dom_sf"/>
</dbReference>
<dbReference type="Proteomes" id="UP000523161">
    <property type="component" value="Unassembled WGS sequence"/>
</dbReference>
<reference evidence="1 2" key="1">
    <citation type="submission" date="2020-06" db="EMBL/GenBank/DDBJ databases">
        <title>Rheinheimera sp. nov., a marine bacterium isolated from coastal.</title>
        <authorList>
            <person name="Yu Q."/>
            <person name="Qi Y."/>
            <person name="Pu J."/>
        </authorList>
    </citation>
    <scope>NUCLEOTIDE SEQUENCE [LARGE SCALE GENOMIC DNA]</scope>
    <source>
        <strain evidence="1 2">YQF-2</strain>
    </source>
</reference>
<organism evidence="1 2">
    <name type="scientific">Rheinheimera lutimaris</name>
    <dbReference type="NCBI Taxonomy" id="2740584"/>
    <lineage>
        <taxon>Bacteria</taxon>
        <taxon>Pseudomonadati</taxon>
        <taxon>Pseudomonadota</taxon>
        <taxon>Gammaproteobacteria</taxon>
        <taxon>Chromatiales</taxon>
        <taxon>Chromatiaceae</taxon>
        <taxon>Rheinheimera</taxon>
    </lineage>
</organism>
<proteinExistence type="predicted"/>
<dbReference type="AlphaFoldDB" id="A0A7Y5APA9"/>
<dbReference type="RefSeq" id="WP_173500270.1">
    <property type="nucleotide sequence ID" value="NZ_JABSOD010000004.1"/>
</dbReference>
<sequence>MSHIIITPVLRLLFYTGLLLQATFFTNALQASEFCDPNLASRVGPRDYFDDKHHKAGRIGIVERIHLTPEMLRLEKGNTASISDDLNYTLTVIPNHPAGLDLASRLDRAIKDFPERYRREKLTRTVDCYFQRAFWYTPSQPYLHYIFAIHLHRNQAYQQAAEAYSQAQRLGLNNAELAYNYGLTLFELKRYDEARKMADNAKALNYPFDGLQQKLAKKGF</sequence>
<name>A0A7Y5APA9_9GAMM</name>